<evidence type="ECO:0000313" key="2">
    <source>
        <dbReference type="EMBL" id="PWY96763.1"/>
    </source>
</evidence>
<dbReference type="InterPro" id="IPR029058">
    <property type="entry name" value="AB_hydrolase_fold"/>
</dbReference>
<dbReference type="InterPro" id="IPR000073">
    <property type="entry name" value="AB_hydrolase_1"/>
</dbReference>
<dbReference type="OrthoDB" id="8119704at2759"/>
<dbReference type="STRING" id="1450535.A0A317XE34"/>
<protein>
    <recommendedName>
        <fullName evidence="1">AB hydrolase-1 domain-containing protein</fullName>
    </recommendedName>
</protein>
<dbReference type="RefSeq" id="XP_025473524.1">
    <property type="nucleotide sequence ID" value="XM_025616894.1"/>
</dbReference>
<keyword evidence="3" id="KW-1185">Reference proteome</keyword>
<dbReference type="AlphaFoldDB" id="A0A317XE34"/>
<evidence type="ECO:0000313" key="3">
    <source>
        <dbReference type="Proteomes" id="UP000246702"/>
    </source>
</evidence>
<proteinExistence type="predicted"/>
<sequence>MIHGWGCQATHYIPLITHLTTHSLTPETPGDLYIAIDLPGHGQSPKSALPEPEKGGIPKLILRLCAEVLDCFGLQHDQTEKVVYAHSMGIFMAFEIYSSLKNVISHVILLDGAHSGGSVPPERFDLEKIREQAVQFKGGIQDQLDLYFGPRTLKEFERETRNGFATLDFEYALRMSYW</sequence>
<organism evidence="2 3">
    <name type="scientific">Aspergillus sclerotioniger CBS 115572</name>
    <dbReference type="NCBI Taxonomy" id="1450535"/>
    <lineage>
        <taxon>Eukaryota</taxon>
        <taxon>Fungi</taxon>
        <taxon>Dikarya</taxon>
        <taxon>Ascomycota</taxon>
        <taxon>Pezizomycotina</taxon>
        <taxon>Eurotiomycetes</taxon>
        <taxon>Eurotiomycetidae</taxon>
        <taxon>Eurotiales</taxon>
        <taxon>Aspergillaceae</taxon>
        <taxon>Aspergillus</taxon>
        <taxon>Aspergillus subgen. Circumdati</taxon>
    </lineage>
</organism>
<feature type="domain" description="AB hydrolase-1" evidence="1">
    <location>
        <begin position="1"/>
        <end position="129"/>
    </location>
</feature>
<evidence type="ECO:0000259" key="1">
    <source>
        <dbReference type="Pfam" id="PF12697"/>
    </source>
</evidence>
<accession>A0A317XE34</accession>
<dbReference type="GeneID" id="37119037"/>
<reference evidence="2 3" key="1">
    <citation type="submission" date="2016-12" db="EMBL/GenBank/DDBJ databases">
        <title>The genomes of Aspergillus section Nigri reveals drivers in fungal speciation.</title>
        <authorList>
            <consortium name="DOE Joint Genome Institute"/>
            <person name="Vesth T.C."/>
            <person name="Nybo J."/>
            <person name="Theobald S."/>
            <person name="Brandl J."/>
            <person name="Frisvad J.C."/>
            <person name="Nielsen K.F."/>
            <person name="Lyhne E.K."/>
            <person name="Kogle M.E."/>
            <person name="Kuo A."/>
            <person name="Riley R."/>
            <person name="Clum A."/>
            <person name="Nolan M."/>
            <person name="Lipzen A."/>
            <person name="Salamov A."/>
            <person name="Henrissat B."/>
            <person name="Wiebenga A."/>
            <person name="De Vries R.P."/>
            <person name="Grigoriev I.V."/>
            <person name="Mortensen U.H."/>
            <person name="Andersen M.R."/>
            <person name="Baker S.E."/>
        </authorList>
    </citation>
    <scope>NUCLEOTIDE SEQUENCE [LARGE SCALE GENOMIC DNA]</scope>
    <source>
        <strain evidence="2 3">CBS 115572</strain>
    </source>
</reference>
<dbReference type="SUPFAM" id="SSF53474">
    <property type="entry name" value="alpha/beta-Hydrolases"/>
    <property type="match status" value="1"/>
</dbReference>
<dbReference type="Gene3D" id="3.40.50.1820">
    <property type="entry name" value="alpha/beta hydrolase"/>
    <property type="match status" value="1"/>
</dbReference>
<comment type="caution">
    <text evidence="2">The sequence shown here is derived from an EMBL/GenBank/DDBJ whole genome shotgun (WGS) entry which is preliminary data.</text>
</comment>
<dbReference type="Proteomes" id="UP000246702">
    <property type="component" value="Unassembled WGS sequence"/>
</dbReference>
<dbReference type="Pfam" id="PF12697">
    <property type="entry name" value="Abhydrolase_6"/>
    <property type="match status" value="1"/>
</dbReference>
<dbReference type="EMBL" id="MSFK01000001">
    <property type="protein sequence ID" value="PWY96763.1"/>
    <property type="molecule type" value="Genomic_DNA"/>
</dbReference>
<gene>
    <name evidence="2" type="ORF">BO94DRAFT_619840</name>
</gene>
<name>A0A317XE34_9EURO</name>